<comment type="caution">
    <text evidence="1">The sequence shown here is derived from an EMBL/GenBank/DDBJ whole genome shotgun (WGS) entry which is preliminary data.</text>
</comment>
<evidence type="ECO:0000313" key="1">
    <source>
        <dbReference type="EMBL" id="KAK0429981.1"/>
    </source>
</evidence>
<dbReference type="Proteomes" id="UP001175226">
    <property type="component" value="Unassembled WGS sequence"/>
</dbReference>
<reference evidence="1" key="1">
    <citation type="submission" date="2023-06" db="EMBL/GenBank/DDBJ databases">
        <authorList>
            <consortium name="Lawrence Berkeley National Laboratory"/>
            <person name="Ahrendt S."/>
            <person name="Sahu N."/>
            <person name="Indic B."/>
            <person name="Wong-Bajracharya J."/>
            <person name="Merenyi Z."/>
            <person name="Ke H.-M."/>
            <person name="Monk M."/>
            <person name="Kocsube S."/>
            <person name="Drula E."/>
            <person name="Lipzen A."/>
            <person name="Balint B."/>
            <person name="Henrissat B."/>
            <person name="Andreopoulos B."/>
            <person name="Martin F.M."/>
            <person name="Harder C.B."/>
            <person name="Rigling D."/>
            <person name="Ford K.L."/>
            <person name="Foster G.D."/>
            <person name="Pangilinan J."/>
            <person name="Papanicolaou A."/>
            <person name="Barry K."/>
            <person name="LaButti K."/>
            <person name="Viragh M."/>
            <person name="Koriabine M."/>
            <person name="Yan M."/>
            <person name="Riley R."/>
            <person name="Champramary S."/>
            <person name="Plett K.L."/>
            <person name="Tsai I.J."/>
            <person name="Slot J."/>
            <person name="Sipos G."/>
            <person name="Plett J."/>
            <person name="Nagy L.G."/>
            <person name="Grigoriev I.V."/>
        </authorList>
    </citation>
    <scope>NUCLEOTIDE SEQUENCE</scope>
    <source>
        <strain evidence="1">FPL87.14</strain>
    </source>
</reference>
<accession>A0AA39IT30</accession>
<keyword evidence="2" id="KW-1185">Reference proteome</keyword>
<sequence>MTVTKDETDSTIVSSTLENGGIEKTVPISVAVEWGVGDFRRDGVGNVGWGVGGDSSVVNENAPSKTWVRRRWPQSPLNVGRAIFDGLGSGSLGGASATIAASWGRTSAWPLDEGGGILVGVGLGLLSMVSVTMTASWGKAVGTIISSTLENRVRLRVFWGGWIRIDGRGIGGDSTIVEENDGYHGLQHPRKRGWGDFYMGGVMIVGQSVGDDNGVVGENGQFHCLQHPQKRGTLENRGDETTVLVNVAVKRRCPFFGEKDGAITSSTLKNWGAEMTVPVDAYVEQGRSFCWGMLGGTWAVTMAVLRRK</sequence>
<evidence type="ECO:0000313" key="2">
    <source>
        <dbReference type="Proteomes" id="UP001175226"/>
    </source>
</evidence>
<organism evidence="1 2">
    <name type="scientific">Armillaria borealis</name>
    <dbReference type="NCBI Taxonomy" id="47425"/>
    <lineage>
        <taxon>Eukaryota</taxon>
        <taxon>Fungi</taxon>
        <taxon>Dikarya</taxon>
        <taxon>Basidiomycota</taxon>
        <taxon>Agaricomycotina</taxon>
        <taxon>Agaricomycetes</taxon>
        <taxon>Agaricomycetidae</taxon>
        <taxon>Agaricales</taxon>
        <taxon>Marasmiineae</taxon>
        <taxon>Physalacriaceae</taxon>
        <taxon>Armillaria</taxon>
    </lineage>
</organism>
<dbReference type="EMBL" id="JAUEPT010000182">
    <property type="protein sequence ID" value="KAK0429981.1"/>
    <property type="molecule type" value="Genomic_DNA"/>
</dbReference>
<protein>
    <submittedName>
        <fullName evidence="1">Uncharacterized protein</fullName>
    </submittedName>
</protein>
<proteinExistence type="predicted"/>
<dbReference type="AlphaFoldDB" id="A0AA39IT30"/>
<gene>
    <name evidence="1" type="ORF">EV421DRAFT_1744672</name>
</gene>
<name>A0AA39IT30_9AGAR</name>